<name>A0A7J7JCR1_BUGNE</name>
<sequence length="621" mass="69385">MVRRQYSVLRDVDGYPLSPIPFGGVYLPLECSPAECYKTPLLLAYDRSHFTAVVTMATGKSKKEASAMRDIVPLTGPECDLLPMHFFVDPGKDIKNIPLDQIQSGRLCPDESHASTNSSTLRGRDSDKHKVNVMGKMMGKLKTSNHKSKDAKNSAHQEELELEPGNDLIMCAKLTINTPKSYSHDIEKYLKLTKEEYENKKHHGQLQNLKTLPKIATKDYAKSLLVQPQSLRSISPTPDAAGMCVMCCEFLGTAEHNNLCSSCFRQSGMGSQPSQLCKNCGQFNGTAEKHFYCSSCYEDFIQLKGGADDSDARHEQQSTGSDSGNNSLDLSKYAVEMPEEDFVTRIPVSHNPQPPAPSLYHPFPVHVQDYTLGNPSLTNSYDRYPSGGYLHRVAEPPSQGGLSLGMDMPREHGSGSLHMVADSSGRSTRPHATLDTRQYTNRADNSRQHSGTDNTSRQHPKKSDYSWQQQGEYSRQQSGRGSYSKNYSNNHYHRDKSTKYSQSRYDSEDSGQYRQHPHPHSRTTWYASSTRDSRHGGGGGQNVCKRCQKLFPLQQGLCRICRAELSRPVTMNTVRSDVLSRCIRNGCNQSAASNKGLCSKCLSAERHHQPRSVNQKYTSMY</sequence>
<keyword evidence="3" id="KW-0862">Zinc</keyword>
<reference evidence="6" key="1">
    <citation type="submission" date="2020-06" db="EMBL/GenBank/DDBJ databases">
        <title>Draft genome of Bugula neritina, a colonial animal packing powerful symbionts and potential medicines.</title>
        <authorList>
            <person name="Rayko M."/>
        </authorList>
    </citation>
    <scope>NUCLEOTIDE SEQUENCE [LARGE SCALE GENOMIC DNA]</scope>
    <source>
        <strain evidence="6">Kwan_BN1</strain>
    </source>
</reference>
<dbReference type="GO" id="GO:0008270">
    <property type="term" value="F:zinc ion binding"/>
    <property type="evidence" value="ECO:0007669"/>
    <property type="project" value="UniProtKB-KW"/>
</dbReference>
<evidence type="ECO:0000256" key="2">
    <source>
        <dbReference type="ARBA" id="ARBA00022771"/>
    </source>
</evidence>
<dbReference type="GO" id="GO:0003677">
    <property type="term" value="F:DNA binding"/>
    <property type="evidence" value="ECO:0007669"/>
    <property type="project" value="InterPro"/>
</dbReference>
<dbReference type="SMART" id="SM00259">
    <property type="entry name" value="ZnF_A20"/>
    <property type="match status" value="3"/>
</dbReference>
<evidence type="ECO:0000256" key="3">
    <source>
        <dbReference type="ARBA" id="ARBA00022833"/>
    </source>
</evidence>
<feature type="compositionally biased region" description="Polar residues" evidence="4">
    <location>
        <begin position="317"/>
        <end position="329"/>
    </location>
</feature>
<organism evidence="6 7">
    <name type="scientific">Bugula neritina</name>
    <name type="common">Brown bryozoan</name>
    <name type="synonym">Sertularia neritina</name>
    <dbReference type="NCBI Taxonomy" id="10212"/>
    <lineage>
        <taxon>Eukaryota</taxon>
        <taxon>Metazoa</taxon>
        <taxon>Spiralia</taxon>
        <taxon>Lophotrochozoa</taxon>
        <taxon>Bryozoa</taxon>
        <taxon>Gymnolaemata</taxon>
        <taxon>Cheilostomatida</taxon>
        <taxon>Flustrina</taxon>
        <taxon>Buguloidea</taxon>
        <taxon>Bugulidae</taxon>
        <taxon>Bugula</taxon>
    </lineage>
</organism>
<feature type="region of interest" description="Disordered" evidence="4">
    <location>
        <begin position="105"/>
        <end position="127"/>
    </location>
</feature>
<keyword evidence="7" id="KW-1185">Reference proteome</keyword>
<keyword evidence="1" id="KW-0479">Metal-binding</keyword>
<feature type="domain" description="A20-type" evidence="5">
    <location>
        <begin position="238"/>
        <end position="272"/>
    </location>
</feature>
<proteinExistence type="predicted"/>
<protein>
    <recommendedName>
        <fullName evidence="5">A20-type domain-containing protein</fullName>
    </recommendedName>
</protein>
<dbReference type="AlphaFoldDB" id="A0A7J7JCR1"/>
<feature type="compositionally biased region" description="Polar residues" evidence="4">
    <location>
        <begin position="435"/>
        <end position="457"/>
    </location>
</feature>
<accession>A0A7J7JCR1</accession>
<dbReference type="PROSITE" id="PS51036">
    <property type="entry name" value="ZF_A20"/>
    <property type="match status" value="1"/>
</dbReference>
<gene>
    <name evidence="6" type="ORF">EB796_017855</name>
</gene>
<dbReference type="Proteomes" id="UP000593567">
    <property type="component" value="Unassembled WGS sequence"/>
</dbReference>
<evidence type="ECO:0000256" key="1">
    <source>
        <dbReference type="ARBA" id="ARBA00022723"/>
    </source>
</evidence>
<dbReference type="OrthoDB" id="10064699at2759"/>
<evidence type="ECO:0000313" key="6">
    <source>
        <dbReference type="EMBL" id="KAF6023827.1"/>
    </source>
</evidence>
<keyword evidence="2" id="KW-0863">Zinc-finger</keyword>
<feature type="region of interest" description="Disordered" evidence="4">
    <location>
        <begin position="308"/>
        <end position="329"/>
    </location>
</feature>
<comment type="caution">
    <text evidence="6">The sequence shown here is derived from an EMBL/GenBank/DDBJ whole genome shotgun (WGS) entry which is preliminary data.</text>
</comment>
<feature type="compositionally biased region" description="Polar residues" evidence="4">
    <location>
        <begin position="465"/>
        <end position="490"/>
    </location>
</feature>
<evidence type="ECO:0000313" key="7">
    <source>
        <dbReference type="Proteomes" id="UP000593567"/>
    </source>
</evidence>
<evidence type="ECO:0000259" key="5">
    <source>
        <dbReference type="PROSITE" id="PS51036"/>
    </source>
</evidence>
<evidence type="ECO:0000256" key="4">
    <source>
        <dbReference type="SAM" id="MobiDB-lite"/>
    </source>
</evidence>
<dbReference type="InterPro" id="IPR002653">
    <property type="entry name" value="Znf_A20"/>
</dbReference>
<feature type="region of interest" description="Disordered" evidence="4">
    <location>
        <begin position="393"/>
        <end position="539"/>
    </location>
</feature>
<dbReference type="EMBL" id="VXIV02002660">
    <property type="protein sequence ID" value="KAF6023827.1"/>
    <property type="molecule type" value="Genomic_DNA"/>
</dbReference>